<keyword evidence="2" id="KW-1185">Reference proteome</keyword>
<evidence type="ECO:0000313" key="2">
    <source>
        <dbReference type="Proteomes" id="UP000324897"/>
    </source>
</evidence>
<dbReference type="Gramene" id="TVU20899">
    <property type="protein sequence ID" value="TVU20899"/>
    <property type="gene ID" value="EJB05_30501"/>
</dbReference>
<comment type="caution">
    <text evidence="1">The sequence shown here is derived from an EMBL/GenBank/DDBJ whole genome shotgun (WGS) entry which is preliminary data.</text>
</comment>
<name>A0A5J9UAZ4_9POAL</name>
<dbReference type="AlphaFoldDB" id="A0A5J9UAZ4"/>
<dbReference type="EMBL" id="RWGY01000026">
    <property type="protein sequence ID" value="TVU20899.1"/>
    <property type="molecule type" value="Genomic_DNA"/>
</dbReference>
<protein>
    <submittedName>
        <fullName evidence="1">Uncharacterized protein</fullName>
    </submittedName>
</protein>
<accession>A0A5J9UAZ4</accession>
<organism evidence="1 2">
    <name type="scientific">Eragrostis curvula</name>
    <name type="common">weeping love grass</name>
    <dbReference type="NCBI Taxonomy" id="38414"/>
    <lineage>
        <taxon>Eukaryota</taxon>
        <taxon>Viridiplantae</taxon>
        <taxon>Streptophyta</taxon>
        <taxon>Embryophyta</taxon>
        <taxon>Tracheophyta</taxon>
        <taxon>Spermatophyta</taxon>
        <taxon>Magnoliopsida</taxon>
        <taxon>Liliopsida</taxon>
        <taxon>Poales</taxon>
        <taxon>Poaceae</taxon>
        <taxon>PACMAD clade</taxon>
        <taxon>Chloridoideae</taxon>
        <taxon>Eragrostideae</taxon>
        <taxon>Eragrostidinae</taxon>
        <taxon>Eragrostis</taxon>
    </lineage>
</organism>
<proteinExistence type="predicted"/>
<sequence>MEGRFRAAAGMRCRRSASLPARSFRRRLRCSASTAAYCTGCYRVSRLLVSNLPYATRISEARCQPWLGERRQSCYGCSLENP</sequence>
<dbReference type="Proteomes" id="UP000324897">
    <property type="component" value="Unassembled WGS sequence"/>
</dbReference>
<reference evidence="1 2" key="1">
    <citation type="journal article" date="2019" name="Sci. Rep.">
        <title>A high-quality genome of Eragrostis curvula grass provides insights into Poaceae evolution and supports new strategies to enhance forage quality.</title>
        <authorList>
            <person name="Carballo J."/>
            <person name="Santos B.A.C.M."/>
            <person name="Zappacosta D."/>
            <person name="Garbus I."/>
            <person name="Selva J.P."/>
            <person name="Gallo C.A."/>
            <person name="Diaz A."/>
            <person name="Albertini E."/>
            <person name="Caccamo M."/>
            <person name="Echenique V."/>
        </authorList>
    </citation>
    <scope>NUCLEOTIDE SEQUENCE [LARGE SCALE GENOMIC DNA]</scope>
    <source>
        <strain evidence="2">cv. Victoria</strain>
        <tissue evidence="1">Leaf</tissue>
    </source>
</reference>
<evidence type="ECO:0000313" key="1">
    <source>
        <dbReference type="EMBL" id="TVU20899.1"/>
    </source>
</evidence>
<gene>
    <name evidence="1" type="ORF">EJB05_30501</name>
</gene>